<evidence type="ECO:0000313" key="2">
    <source>
        <dbReference type="Proteomes" id="UP001467690"/>
    </source>
</evidence>
<dbReference type="Pfam" id="PF20043">
    <property type="entry name" value="DUF6445"/>
    <property type="match status" value="1"/>
</dbReference>
<dbReference type="InterPro" id="IPR045617">
    <property type="entry name" value="DUF6445"/>
</dbReference>
<proteinExistence type="predicted"/>
<name>A0ABV1RLU6_9ALTE</name>
<gene>
    <name evidence="1" type="ORF">ABS311_18695</name>
</gene>
<sequence>MSELDFQYLNTQAKSEIVYLGEHKTPVILIDNFSRCALKLKQDAIAHNQFKQTPSDYYPGLRMPGPKQYAEEICSLYAQQLNQVFAMQTSFWQSNLCAYSLTTTQPEKLKPIQMLPHFDTANDNQLAVVHYLCDETFGGTAFFRHNSTGYERINKAQLNNYATQLKQQAMAARLHEKPGYLAEQNSLYQKIGQVDVEFNRAVIYPGNLLHSGLIKPALLSDDPTTGRLTLNTFIVNAH</sequence>
<comment type="caution">
    <text evidence="1">The sequence shown here is derived from an EMBL/GenBank/DDBJ whole genome shotgun (WGS) entry which is preliminary data.</text>
</comment>
<protein>
    <submittedName>
        <fullName evidence="1">DUF6445 family protein</fullName>
    </submittedName>
</protein>
<dbReference type="RefSeq" id="WP_350402938.1">
    <property type="nucleotide sequence ID" value="NZ_JBELOE010000277.1"/>
</dbReference>
<accession>A0ABV1RLU6</accession>
<keyword evidence="2" id="KW-1185">Reference proteome</keyword>
<evidence type="ECO:0000313" key="1">
    <source>
        <dbReference type="EMBL" id="MER2493908.1"/>
    </source>
</evidence>
<dbReference type="EMBL" id="JBELOE010000277">
    <property type="protein sequence ID" value="MER2493908.1"/>
    <property type="molecule type" value="Genomic_DNA"/>
</dbReference>
<dbReference type="Proteomes" id="UP001467690">
    <property type="component" value="Unassembled WGS sequence"/>
</dbReference>
<organism evidence="1 2">
    <name type="scientific">Catenovulum sediminis</name>
    <dbReference type="NCBI Taxonomy" id="1740262"/>
    <lineage>
        <taxon>Bacteria</taxon>
        <taxon>Pseudomonadati</taxon>
        <taxon>Pseudomonadota</taxon>
        <taxon>Gammaproteobacteria</taxon>
        <taxon>Alteromonadales</taxon>
        <taxon>Alteromonadaceae</taxon>
        <taxon>Catenovulum</taxon>
    </lineage>
</organism>
<reference evidence="1 2" key="1">
    <citation type="submission" date="2024-06" db="EMBL/GenBank/DDBJ databases">
        <authorList>
            <person name="Chen R.Y."/>
        </authorList>
    </citation>
    <scope>NUCLEOTIDE SEQUENCE [LARGE SCALE GENOMIC DNA]</scope>
    <source>
        <strain evidence="1 2">D2</strain>
    </source>
</reference>